<dbReference type="SUPFAM" id="SSF55781">
    <property type="entry name" value="GAF domain-like"/>
    <property type="match status" value="1"/>
</dbReference>
<protein>
    <submittedName>
        <fullName evidence="2">GAF domain-containing protein</fullName>
    </submittedName>
</protein>
<dbReference type="InterPro" id="IPR003018">
    <property type="entry name" value="GAF"/>
</dbReference>
<feature type="domain" description="GAF" evidence="1">
    <location>
        <begin position="20"/>
        <end position="160"/>
    </location>
</feature>
<evidence type="ECO:0000259" key="1">
    <source>
        <dbReference type="Pfam" id="PF01590"/>
    </source>
</evidence>
<reference evidence="2 3" key="1">
    <citation type="journal article" date="2020" name="ISME J.">
        <title>Comparative genomics reveals insights into cyanobacterial evolution and habitat adaptation.</title>
        <authorList>
            <person name="Chen M.Y."/>
            <person name="Teng W.K."/>
            <person name="Zhao L."/>
            <person name="Hu C.X."/>
            <person name="Zhou Y.K."/>
            <person name="Han B.P."/>
            <person name="Song L.R."/>
            <person name="Shu W.S."/>
        </authorList>
    </citation>
    <scope>NUCLEOTIDE SEQUENCE [LARGE SCALE GENOMIC DNA]</scope>
    <source>
        <strain evidence="2 3">FACHB-119</strain>
    </source>
</reference>
<gene>
    <name evidence="2" type="ORF">H6G83_09095</name>
</gene>
<sequence>MTDIALPGTIQSVLNKYSEPDALFSALLPMLGQILKCDRCFLYLRHPDTKLSRITHCWRRNPDIPDIGSPEWELEPPSLPQEDPMFAAALRTDPSIYVEDVETADPTVLNKEFERKSFGHRALIHAHLCHNGQLWGVLQPCVFGRSRIWSDSDRTIVTQLETKLVPLVVEYVNESIVNSQQSIVNSQQSIVNSQ</sequence>
<evidence type="ECO:0000313" key="2">
    <source>
        <dbReference type="EMBL" id="MBD2500766.1"/>
    </source>
</evidence>
<proteinExistence type="predicted"/>
<dbReference type="Proteomes" id="UP000661112">
    <property type="component" value="Unassembled WGS sequence"/>
</dbReference>
<name>A0ABR8D3K6_9NOST</name>
<keyword evidence="3" id="KW-1185">Reference proteome</keyword>
<accession>A0ABR8D3K6</accession>
<dbReference type="InterPro" id="IPR029016">
    <property type="entry name" value="GAF-like_dom_sf"/>
</dbReference>
<evidence type="ECO:0000313" key="3">
    <source>
        <dbReference type="Proteomes" id="UP000661112"/>
    </source>
</evidence>
<dbReference type="RefSeq" id="WP_190470250.1">
    <property type="nucleotide sequence ID" value="NZ_JACJSG010000010.1"/>
</dbReference>
<dbReference type="Gene3D" id="3.30.450.40">
    <property type="match status" value="1"/>
</dbReference>
<organism evidence="2 3">
    <name type="scientific">Anabaena azotica FACHB-119</name>
    <dbReference type="NCBI Taxonomy" id="947527"/>
    <lineage>
        <taxon>Bacteria</taxon>
        <taxon>Bacillati</taxon>
        <taxon>Cyanobacteriota</taxon>
        <taxon>Cyanophyceae</taxon>
        <taxon>Nostocales</taxon>
        <taxon>Nostocaceae</taxon>
        <taxon>Anabaena</taxon>
        <taxon>Anabaena azotica</taxon>
    </lineage>
</organism>
<dbReference type="Pfam" id="PF01590">
    <property type="entry name" value="GAF"/>
    <property type="match status" value="1"/>
</dbReference>
<dbReference type="EMBL" id="JACJSG010000010">
    <property type="protein sequence ID" value="MBD2500766.1"/>
    <property type="molecule type" value="Genomic_DNA"/>
</dbReference>
<comment type="caution">
    <text evidence="2">The sequence shown here is derived from an EMBL/GenBank/DDBJ whole genome shotgun (WGS) entry which is preliminary data.</text>
</comment>